<dbReference type="Proteomes" id="UP000290191">
    <property type="component" value="Unassembled WGS sequence"/>
</dbReference>
<evidence type="ECO:0000313" key="5">
    <source>
        <dbReference type="Proteomes" id="UP000290191"/>
    </source>
</evidence>
<dbReference type="EMBL" id="PDKO01000008">
    <property type="protein sequence ID" value="RXJ62398.1"/>
    <property type="molecule type" value="Genomic_DNA"/>
</dbReference>
<dbReference type="InterPro" id="IPR027304">
    <property type="entry name" value="Trigger_fact/SurA_dom_sf"/>
</dbReference>
<keyword evidence="5" id="KW-1185">Reference proteome</keyword>
<dbReference type="RefSeq" id="WP_044416224.1">
    <property type="nucleotide sequence ID" value="NZ_CP041070.1"/>
</dbReference>
<organism evidence="4 5">
    <name type="scientific">Halarcobacter anaerophilus</name>
    <dbReference type="NCBI Taxonomy" id="877500"/>
    <lineage>
        <taxon>Bacteria</taxon>
        <taxon>Pseudomonadati</taxon>
        <taxon>Campylobacterota</taxon>
        <taxon>Epsilonproteobacteria</taxon>
        <taxon>Campylobacterales</taxon>
        <taxon>Arcobacteraceae</taxon>
        <taxon>Halarcobacter</taxon>
    </lineage>
</organism>
<dbReference type="SUPFAM" id="SSF54534">
    <property type="entry name" value="FKBP-like"/>
    <property type="match status" value="1"/>
</dbReference>
<dbReference type="Gene3D" id="1.10.8.1040">
    <property type="match status" value="1"/>
</dbReference>
<dbReference type="GO" id="GO:0003755">
    <property type="term" value="F:peptidyl-prolyl cis-trans isomerase activity"/>
    <property type="evidence" value="ECO:0007669"/>
    <property type="project" value="UniProtKB-KW"/>
</dbReference>
<dbReference type="SUPFAM" id="SSF109998">
    <property type="entry name" value="Triger factor/SurA peptide-binding domain-like"/>
    <property type="match status" value="1"/>
</dbReference>
<proteinExistence type="predicted"/>
<dbReference type="InterPro" id="IPR023058">
    <property type="entry name" value="PPIase_PpiC_CS"/>
</dbReference>
<dbReference type="InterPro" id="IPR050245">
    <property type="entry name" value="PrsA_foldase"/>
</dbReference>
<gene>
    <name evidence="4" type="ORF">CRV06_09675</name>
</gene>
<name>A0A4V1LPU3_9BACT</name>
<keyword evidence="1" id="KW-0697">Rotamase</keyword>
<dbReference type="InterPro" id="IPR046357">
    <property type="entry name" value="PPIase_dom_sf"/>
</dbReference>
<feature type="signal peptide" evidence="2">
    <location>
        <begin position="1"/>
        <end position="24"/>
    </location>
</feature>
<dbReference type="PROSITE" id="PS01096">
    <property type="entry name" value="PPIC_PPIASE_1"/>
    <property type="match status" value="1"/>
</dbReference>
<dbReference type="Pfam" id="PF13145">
    <property type="entry name" value="Rotamase_2"/>
    <property type="match status" value="1"/>
</dbReference>
<feature type="domain" description="PpiC" evidence="3">
    <location>
        <begin position="132"/>
        <end position="226"/>
    </location>
</feature>
<protein>
    <submittedName>
        <fullName evidence="4">Peptidylprolyl isomerase</fullName>
    </submittedName>
</protein>
<dbReference type="OrthoDB" id="14196at2"/>
<dbReference type="AlphaFoldDB" id="A0A4V1LPU3"/>
<keyword evidence="2" id="KW-0732">Signal</keyword>
<dbReference type="PANTHER" id="PTHR47245:SF2">
    <property type="entry name" value="PEPTIDYL-PROLYL CIS-TRANS ISOMERASE HP_0175-RELATED"/>
    <property type="match status" value="1"/>
</dbReference>
<comment type="caution">
    <text evidence="4">The sequence shown here is derived from an EMBL/GenBank/DDBJ whole genome shotgun (WGS) entry which is preliminary data.</text>
</comment>
<dbReference type="Gene3D" id="3.10.50.40">
    <property type="match status" value="1"/>
</dbReference>
<dbReference type="STRING" id="877500.GCA_000935065_01146"/>
<sequence>MTKSKKIVTSLIATLALSTLSLNAADYGSVNGDAITKDDISTVIRNPNIDFEKLPKKTKNQVLEQIVEKKLLTQEALKSGIKSDKKYKEALAKVETELALEIWMQNESKKIEITQKEEKDFYNKNKEKFKVPATLEARHILTKTEKEAKDIIKSLDKAKNKKDEFIKLAKEKSVGPSGPKGGYLGKFPETQMVPEFSKAAKALKKNTYTKAPVKTQFGYHVIYLEDKQEPTTLTFDKVQNRIKQVIFQEKFQKKIKAQADALKSKAKIIIK</sequence>
<dbReference type="PANTHER" id="PTHR47245">
    <property type="entry name" value="PEPTIDYLPROLYL ISOMERASE"/>
    <property type="match status" value="1"/>
</dbReference>
<evidence type="ECO:0000256" key="1">
    <source>
        <dbReference type="PROSITE-ProRule" id="PRU00278"/>
    </source>
</evidence>
<dbReference type="PROSITE" id="PS50198">
    <property type="entry name" value="PPIC_PPIASE_2"/>
    <property type="match status" value="1"/>
</dbReference>
<evidence type="ECO:0000313" key="4">
    <source>
        <dbReference type="EMBL" id="RXJ62398.1"/>
    </source>
</evidence>
<dbReference type="InterPro" id="IPR000297">
    <property type="entry name" value="PPIase_PpiC"/>
</dbReference>
<keyword evidence="1 4" id="KW-0413">Isomerase</keyword>
<evidence type="ECO:0000256" key="2">
    <source>
        <dbReference type="SAM" id="SignalP"/>
    </source>
</evidence>
<feature type="chain" id="PRO_5020642410" evidence="2">
    <location>
        <begin position="25"/>
        <end position="271"/>
    </location>
</feature>
<accession>A0A4V1LPU3</accession>
<evidence type="ECO:0000259" key="3">
    <source>
        <dbReference type="PROSITE" id="PS50198"/>
    </source>
</evidence>
<reference evidence="4 5" key="1">
    <citation type="submission" date="2017-10" db="EMBL/GenBank/DDBJ databases">
        <title>Genomics of the genus Arcobacter.</title>
        <authorList>
            <person name="Perez-Cataluna A."/>
            <person name="Figueras M.J."/>
        </authorList>
    </citation>
    <scope>NUCLEOTIDE SEQUENCE [LARGE SCALE GENOMIC DNA]</scope>
    <source>
        <strain evidence="4 5">DSM 24636</strain>
    </source>
</reference>